<dbReference type="GeneID" id="109707574"/>
<dbReference type="RefSeq" id="XP_020084540.1">
    <property type="nucleotide sequence ID" value="XM_020228951.1"/>
</dbReference>
<dbReference type="InterPro" id="IPR008271">
    <property type="entry name" value="Ser/Thr_kinase_AS"/>
</dbReference>
<dbReference type="CDD" id="cd01989">
    <property type="entry name" value="USP_STK_Ubox_N"/>
    <property type="match status" value="1"/>
</dbReference>
<dbReference type="GO" id="GO:0061630">
    <property type="term" value="F:ubiquitin protein ligase activity"/>
    <property type="evidence" value="ECO:0007669"/>
    <property type="project" value="UniProtKB-EC"/>
</dbReference>
<dbReference type="SUPFAM" id="SSF57850">
    <property type="entry name" value="RING/U-box"/>
    <property type="match status" value="1"/>
</dbReference>
<dbReference type="InterPro" id="IPR000719">
    <property type="entry name" value="Prot_kinase_dom"/>
</dbReference>
<dbReference type="PANTHER" id="PTHR45647">
    <property type="entry name" value="OS02G0152300 PROTEIN"/>
    <property type="match status" value="1"/>
</dbReference>
<dbReference type="GO" id="GO:0016567">
    <property type="term" value="P:protein ubiquitination"/>
    <property type="evidence" value="ECO:0007669"/>
    <property type="project" value="UniProtKB-UniPathway"/>
</dbReference>
<sequence>MEVEARVYVAVPESFREGRSILAWALKNVANNAKVFITHVHIPPQMIPILGTMFPASQVSEKEVIAYRRVEKAKVLKKLNEYLPTCEKLKTSAMKLVIEMDDIGRGLEELIVQHRITKLVMGAAEDAKYHREMRAPTSRTAIRVMQNAYPTCKIWFVCKGNLIYVREAREAPPPPPISSSVRNLSPLMSLQPQRIGSPGQNSSMQRSVSAAAGYQQGDPWDDVLPRRPQSSEAASWSASDDIASNSGSSSLARDEQSEVGSVLLPSVHESDSEENQYSSPRHGVEDTRVDADICKKYGELLSEIEKLRKEVLEESHKCRNAQKDFISERQKVKAAMKQTKEIEEALAKEKQENELLTTQRDELNEQVQRADELNLELERRISSSDRAAKELEDTLTASRYLLNSLQADFDQVKRERDEAVREAHELRSRRDQMSSEFSLLELNQATQDFSDSLKIGEGGYGAVYRGFLRNTAVAIKKLHSDSMRGASEFHQEVSILSRVRHPNLVTLIGACLEGWALVYEFLPNGSLEDRLIRANNTPPLSWQTRIRIIGEICTALIFLHTNKPHPIVHGDLKPANILLDANFVSKLGDFGVSRFLIRSNTTTSTTTTLYRTAHPCGTFAYMDPEYITKGELTPKSDVYSFGIIILRLLTGKPPLAITREVEKALEGRNLDSIIDTSAGEWPFVQANQLAHLGVRCAELSRRRRPDLVGEVWRVIQPMMNVASLSASPSFRSGSDGNSMPSYFICPIFQEVMRDPHIAADGFTYEAEAIRGWIESGHDTSPMTNQKLLRLELIPNHTLRSSIQEWRQQHHHHQS</sequence>
<name>A0A6P5ETR6_ANACO</name>
<keyword evidence="5 9" id="KW-0547">Nucleotide-binding</keyword>
<dbReference type="OrthoDB" id="4062651at2759"/>
<dbReference type="CDD" id="cd16655">
    <property type="entry name" value="RING-Ubox_WDSUB1-like"/>
    <property type="match status" value="1"/>
</dbReference>
<evidence type="ECO:0000256" key="2">
    <source>
        <dbReference type="ARBA" id="ARBA00004906"/>
    </source>
</evidence>
<evidence type="ECO:0000256" key="7">
    <source>
        <dbReference type="ARBA" id="ARBA00022786"/>
    </source>
</evidence>
<dbReference type="FunFam" id="3.30.200.20:FF:000162">
    <property type="entry name" value="Adenine nucleotide alpha hydrolase-like domain kinase"/>
    <property type="match status" value="1"/>
</dbReference>
<dbReference type="PROSITE" id="PS00107">
    <property type="entry name" value="PROTEIN_KINASE_ATP"/>
    <property type="match status" value="1"/>
</dbReference>
<feature type="compositionally biased region" description="Polar residues" evidence="11">
    <location>
        <begin position="190"/>
        <end position="208"/>
    </location>
</feature>
<dbReference type="InterPro" id="IPR011009">
    <property type="entry name" value="Kinase-like_dom_sf"/>
</dbReference>
<feature type="domain" description="U-box" evidence="13">
    <location>
        <begin position="738"/>
        <end position="812"/>
    </location>
</feature>
<keyword evidence="8 9" id="KW-0067">ATP-binding</keyword>
<dbReference type="EC" id="2.3.2.27" evidence="3"/>
<keyword evidence="4" id="KW-0808">Transferase</keyword>
<dbReference type="AlphaFoldDB" id="A0A6P5ETR6"/>
<dbReference type="GO" id="GO:0004672">
    <property type="term" value="F:protein kinase activity"/>
    <property type="evidence" value="ECO:0007669"/>
    <property type="project" value="InterPro"/>
</dbReference>
<feature type="domain" description="Protein kinase" evidence="12">
    <location>
        <begin position="449"/>
        <end position="719"/>
    </location>
</feature>
<evidence type="ECO:0000256" key="3">
    <source>
        <dbReference type="ARBA" id="ARBA00012483"/>
    </source>
</evidence>
<dbReference type="InterPro" id="IPR003613">
    <property type="entry name" value="Ubox_domain"/>
</dbReference>
<dbReference type="UniPathway" id="UPA00143"/>
<dbReference type="Gramene" id="Aco012017.1.mrna1">
    <property type="protein sequence ID" value="Aco012017.1.mrna1"/>
    <property type="gene ID" value="Aco012017.1.path1"/>
</dbReference>
<evidence type="ECO:0000256" key="8">
    <source>
        <dbReference type="ARBA" id="ARBA00022840"/>
    </source>
</evidence>
<dbReference type="PROSITE" id="PS00108">
    <property type="entry name" value="PROTEIN_KINASE_ST"/>
    <property type="match status" value="1"/>
</dbReference>
<dbReference type="Proteomes" id="UP000515123">
    <property type="component" value="Linkage group 3"/>
</dbReference>
<dbReference type="Pfam" id="PF00069">
    <property type="entry name" value="Pkinase"/>
    <property type="match status" value="1"/>
</dbReference>
<organism evidence="14 15">
    <name type="scientific">Ananas comosus</name>
    <name type="common">Pineapple</name>
    <name type="synonym">Ananas ananas</name>
    <dbReference type="NCBI Taxonomy" id="4615"/>
    <lineage>
        <taxon>Eukaryota</taxon>
        <taxon>Viridiplantae</taxon>
        <taxon>Streptophyta</taxon>
        <taxon>Embryophyta</taxon>
        <taxon>Tracheophyta</taxon>
        <taxon>Spermatophyta</taxon>
        <taxon>Magnoliopsida</taxon>
        <taxon>Liliopsida</taxon>
        <taxon>Poales</taxon>
        <taxon>Bromeliaceae</taxon>
        <taxon>Bromelioideae</taxon>
        <taxon>Ananas</taxon>
    </lineage>
</organism>
<evidence type="ECO:0000256" key="1">
    <source>
        <dbReference type="ARBA" id="ARBA00000900"/>
    </source>
</evidence>
<evidence type="ECO:0000259" key="12">
    <source>
        <dbReference type="PROSITE" id="PS50011"/>
    </source>
</evidence>
<comment type="pathway">
    <text evidence="2">Protein modification; protein ubiquitination.</text>
</comment>
<evidence type="ECO:0000256" key="9">
    <source>
        <dbReference type="PROSITE-ProRule" id="PRU10141"/>
    </source>
</evidence>
<comment type="catalytic activity">
    <reaction evidence="1">
        <text>S-ubiquitinyl-[E2 ubiquitin-conjugating enzyme]-L-cysteine + [acceptor protein]-L-lysine = [E2 ubiquitin-conjugating enzyme]-L-cysteine + N(6)-ubiquitinyl-[acceptor protein]-L-lysine.</text>
        <dbReference type="EC" id="2.3.2.27"/>
    </reaction>
</comment>
<evidence type="ECO:0000256" key="4">
    <source>
        <dbReference type="ARBA" id="ARBA00022679"/>
    </source>
</evidence>
<feature type="region of interest" description="Disordered" evidence="11">
    <location>
        <begin position="190"/>
        <end position="259"/>
    </location>
</feature>
<feature type="coiled-coil region" evidence="10">
    <location>
        <begin position="304"/>
        <end position="436"/>
    </location>
</feature>
<gene>
    <name evidence="15" type="primary">LOC109707574</name>
</gene>
<evidence type="ECO:0000256" key="5">
    <source>
        <dbReference type="ARBA" id="ARBA00022741"/>
    </source>
</evidence>
<feature type="binding site" evidence="9">
    <location>
        <position position="477"/>
    </location>
    <ligand>
        <name>ATP</name>
        <dbReference type="ChEBI" id="CHEBI:30616"/>
    </ligand>
</feature>
<dbReference type="PANTHER" id="PTHR45647:SF100">
    <property type="entry name" value="U-BOX DOMAIN-CONTAINING PROTEIN 33"/>
    <property type="match status" value="1"/>
</dbReference>
<dbReference type="Gene3D" id="3.40.50.620">
    <property type="entry name" value="HUPs"/>
    <property type="match status" value="1"/>
</dbReference>
<dbReference type="GO" id="GO:0005524">
    <property type="term" value="F:ATP binding"/>
    <property type="evidence" value="ECO:0007669"/>
    <property type="project" value="UniProtKB-UniRule"/>
</dbReference>
<protein>
    <recommendedName>
        <fullName evidence="3">RING-type E3 ubiquitin transferase</fullName>
        <ecNumber evidence="3">2.3.2.27</ecNumber>
    </recommendedName>
</protein>
<evidence type="ECO:0000259" key="13">
    <source>
        <dbReference type="PROSITE" id="PS51698"/>
    </source>
</evidence>
<dbReference type="Pfam" id="PF04564">
    <property type="entry name" value="U-box"/>
    <property type="match status" value="1"/>
</dbReference>
<keyword evidence="10" id="KW-0175">Coiled coil</keyword>
<dbReference type="SMART" id="SM00504">
    <property type="entry name" value="Ubox"/>
    <property type="match status" value="1"/>
</dbReference>
<dbReference type="PROSITE" id="PS51698">
    <property type="entry name" value="U_BOX"/>
    <property type="match status" value="1"/>
</dbReference>
<proteinExistence type="predicted"/>
<dbReference type="PROSITE" id="PS50011">
    <property type="entry name" value="PROTEIN_KINASE_DOM"/>
    <property type="match status" value="1"/>
</dbReference>
<dbReference type="InterPro" id="IPR013083">
    <property type="entry name" value="Znf_RING/FYVE/PHD"/>
</dbReference>
<evidence type="ECO:0000256" key="11">
    <source>
        <dbReference type="SAM" id="MobiDB-lite"/>
    </source>
</evidence>
<dbReference type="Gene3D" id="3.30.200.20">
    <property type="entry name" value="Phosphorylase Kinase, domain 1"/>
    <property type="match status" value="1"/>
</dbReference>
<dbReference type="InterPro" id="IPR014729">
    <property type="entry name" value="Rossmann-like_a/b/a_fold"/>
</dbReference>
<dbReference type="SMART" id="SM00220">
    <property type="entry name" value="S_TKc"/>
    <property type="match status" value="1"/>
</dbReference>
<evidence type="ECO:0000256" key="6">
    <source>
        <dbReference type="ARBA" id="ARBA00022777"/>
    </source>
</evidence>
<evidence type="ECO:0000313" key="15">
    <source>
        <dbReference type="RefSeq" id="XP_020084540.1"/>
    </source>
</evidence>
<reference evidence="15" key="2">
    <citation type="submission" date="2025-08" db="UniProtKB">
        <authorList>
            <consortium name="RefSeq"/>
        </authorList>
    </citation>
    <scope>IDENTIFICATION</scope>
    <source>
        <tissue evidence="15">Leaf</tissue>
    </source>
</reference>
<feature type="compositionally biased region" description="Low complexity" evidence="11">
    <location>
        <begin position="230"/>
        <end position="251"/>
    </location>
</feature>
<dbReference type="Gene3D" id="3.30.40.10">
    <property type="entry name" value="Zinc/RING finger domain, C3HC4 (zinc finger)"/>
    <property type="match status" value="1"/>
</dbReference>
<dbReference type="InterPro" id="IPR017441">
    <property type="entry name" value="Protein_kinase_ATP_BS"/>
</dbReference>
<dbReference type="SUPFAM" id="SSF56112">
    <property type="entry name" value="Protein kinase-like (PK-like)"/>
    <property type="match status" value="1"/>
</dbReference>
<accession>A0A6P5ETR6</accession>
<keyword evidence="6" id="KW-0418">Kinase</keyword>
<dbReference type="Gene3D" id="1.10.510.10">
    <property type="entry name" value="Transferase(Phosphotransferase) domain 1"/>
    <property type="match status" value="1"/>
</dbReference>
<evidence type="ECO:0000256" key="10">
    <source>
        <dbReference type="SAM" id="Coils"/>
    </source>
</evidence>
<reference evidence="14" key="1">
    <citation type="journal article" date="2015" name="Nat. Genet.">
        <title>The pineapple genome and the evolution of CAM photosynthesis.</title>
        <authorList>
            <person name="Ming R."/>
            <person name="VanBuren R."/>
            <person name="Wai C.M."/>
            <person name="Tang H."/>
            <person name="Schatz M.C."/>
            <person name="Bowers J.E."/>
            <person name="Lyons E."/>
            <person name="Wang M.L."/>
            <person name="Chen J."/>
            <person name="Biggers E."/>
            <person name="Zhang J."/>
            <person name="Huang L."/>
            <person name="Zhang L."/>
            <person name="Miao W."/>
            <person name="Zhang J."/>
            <person name="Ye Z."/>
            <person name="Miao C."/>
            <person name="Lin Z."/>
            <person name="Wang H."/>
            <person name="Zhou H."/>
            <person name="Yim W.C."/>
            <person name="Priest H.D."/>
            <person name="Zheng C."/>
            <person name="Woodhouse M."/>
            <person name="Edger P.P."/>
            <person name="Guyot R."/>
            <person name="Guo H.B."/>
            <person name="Guo H."/>
            <person name="Zheng G."/>
            <person name="Singh R."/>
            <person name="Sharma A."/>
            <person name="Min X."/>
            <person name="Zheng Y."/>
            <person name="Lee H."/>
            <person name="Gurtowski J."/>
            <person name="Sedlazeck F.J."/>
            <person name="Harkess A."/>
            <person name="McKain M.R."/>
            <person name="Liao Z."/>
            <person name="Fang J."/>
            <person name="Liu J."/>
            <person name="Zhang X."/>
            <person name="Zhang Q."/>
            <person name="Hu W."/>
            <person name="Qin Y."/>
            <person name="Wang K."/>
            <person name="Chen L.Y."/>
            <person name="Shirley N."/>
            <person name="Lin Y.R."/>
            <person name="Liu L.Y."/>
            <person name="Hernandez A.G."/>
            <person name="Wright C.L."/>
            <person name="Bulone V."/>
            <person name="Tuskan G.A."/>
            <person name="Heath K."/>
            <person name="Zee F."/>
            <person name="Moore P.H."/>
            <person name="Sunkar R."/>
            <person name="Leebens-Mack J.H."/>
            <person name="Mockler T."/>
            <person name="Bennetzen J.L."/>
            <person name="Freeling M."/>
            <person name="Sankoff D."/>
            <person name="Paterson A.H."/>
            <person name="Zhu X."/>
            <person name="Yang X."/>
            <person name="Smith J.A."/>
            <person name="Cushman J.C."/>
            <person name="Paull R.E."/>
            <person name="Yu Q."/>
        </authorList>
    </citation>
    <scope>NUCLEOTIDE SEQUENCE [LARGE SCALE GENOMIC DNA]</scope>
    <source>
        <strain evidence="14">cv. F153</strain>
    </source>
</reference>
<evidence type="ECO:0000313" key="14">
    <source>
        <dbReference type="Proteomes" id="UP000515123"/>
    </source>
</evidence>
<dbReference type="InterPro" id="IPR051348">
    <property type="entry name" value="U-box_ubiquitin_ligases"/>
</dbReference>
<keyword evidence="7" id="KW-0833">Ubl conjugation pathway</keyword>
<keyword evidence="14" id="KW-1185">Reference proteome</keyword>